<gene>
    <name evidence="5" type="ORF">C2G38_2036190</name>
</gene>
<reference evidence="5 6" key="1">
    <citation type="submission" date="2018-06" db="EMBL/GenBank/DDBJ databases">
        <title>Comparative genomics reveals the genomic features of Rhizophagus irregularis, R. cerebriforme, R. diaphanum and Gigaspora rosea, and their symbiotic lifestyle signature.</title>
        <authorList>
            <person name="Morin E."/>
            <person name="San Clemente H."/>
            <person name="Chen E.C.H."/>
            <person name="De La Providencia I."/>
            <person name="Hainaut M."/>
            <person name="Kuo A."/>
            <person name="Kohler A."/>
            <person name="Murat C."/>
            <person name="Tang N."/>
            <person name="Roy S."/>
            <person name="Loubradou J."/>
            <person name="Henrissat B."/>
            <person name="Grigoriev I.V."/>
            <person name="Corradi N."/>
            <person name="Roux C."/>
            <person name="Martin F.M."/>
        </authorList>
    </citation>
    <scope>NUCLEOTIDE SEQUENCE [LARGE SCALE GENOMIC DNA]</scope>
    <source>
        <strain evidence="5 6">DAOM 194757</strain>
    </source>
</reference>
<feature type="repeat" description="TPR" evidence="3">
    <location>
        <begin position="721"/>
        <end position="754"/>
    </location>
</feature>
<feature type="repeat" description="TPR" evidence="3">
    <location>
        <begin position="653"/>
        <end position="686"/>
    </location>
</feature>
<dbReference type="PROSITE" id="PS50005">
    <property type="entry name" value="TPR"/>
    <property type="match status" value="9"/>
</dbReference>
<proteinExistence type="predicted"/>
<dbReference type="PANTHER" id="PTHR44858">
    <property type="entry name" value="TETRATRICOPEPTIDE REPEAT PROTEIN 6"/>
    <property type="match status" value="1"/>
</dbReference>
<keyword evidence="1" id="KW-0677">Repeat</keyword>
<feature type="repeat" description="TPR" evidence="3">
    <location>
        <begin position="884"/>
        <end position="917"/>
    </location>
</feature>
<dbReference type="Proteomes" id="UP000266673">
    <property type="component" value="Unassembled WGS sequence"/>
</dbReference>
<evidence type="ECO:0000256" key="2">
    <source>
        <dbReference type="ARBA" id="ARBA00022803"/>
    </source>
</evidence>
<dbReference type="PANTHER" id="PTHR44858:SF1">
    <property type="entry name" value="UDP-N-ACETYLGLUCOSAMINE--PEPTIDE N-ACETYLGLUCOSAMINYLTRANSFERASE SPINDLY-RELATED"/>
    <property type="match status" value="1"/>
</dbReference>
<feature type="repeat" description="TPR" evidence="3">
    <location>
        <begin position="986"/>
        <end position="1019"/>
    </location>
</feature>
<dbReference type="Gene3D" id="1.25.40.10">
    <property type="entry name" value="Tetratricopeptide repeat domain"/>
    <property type="match status" value="5"/>
</dbReference>
<keyword evidence="4" id="KW-0175">Coiled coil</keyword>
<name>A0A397V9R6_9GLOM</name>
<evidence type="ECO:0000256" key="3">
    <source>
        <dbReference type="PROSITE-ProRule" id="PRU00339"/>
    </source>
</evidence>
<feature type="repeat" description="TPR" evidence="3">
    <location>
        <begin position="687"/>
        <end position="720"/>
    </location>
</feature>
<dbReference type="AlphaFoldDB" id="A0A397V9R6"/>
<dbReference type="SMART" id="SM00028">
    <property type="entry name" value="TPR"/>
    <property type="match status" value="12"/>
</dbReference>
<organism evidence="5 6">
    <name type="scientific">Gigaspora rosea</name>
    <dbReference type="NCBI Taxonomy" id="44941"/>
    <lineage>
        <taxon>Eukaryota</taxon>
        <taxon>Fungi</taxon>
        <taxon>Fungi incertae sedis</taxon>
        <taxon>Mucoromycota</taxon>
        <taxon>Glomeromycotina</taxon>
        <taxon>Glomeromycetes</taxon>
        <taxon>Diversisporales</taxon>
        <taxon>Gigasporaceae</taxon>
        <taxon>Gigaspora</taxon>
    </lineage>
</organism>
<evidence type="ECO:0000256" key="1">
    <source>
        <dbReference type="ARBA" id="ARBA00022737"/>
    </source>
</evidence>
<keyword evidence="6" id="KW-1185">Reference proteome</keyword>
<protein>
    <submittedName>
        <fullName evidence="5">Uncharacterized protein</fullName>
    </submittedName>
</protein>
<comment type="caution">
    <text evidence="5">The sequence shown here is derived from an EMBL/GenBank/DDBJ whole genome shotgun (WGS) entry which is preliminary data.</text>
</comment>
<sequence>MEEMYDVSSSSSSLNRNNVFKLNVDYLETGPFSQAEEFMKDFSNPSNLIKFKQLVEDSEIKLPERILIQALELLSDASSFKYHSENTIIHLEIQLRTWMVTLERVCYSSIILGCEIREQLYKNLSNFVNFHYKTKTVFKQGVSESFKSKAKSKEVDNTCNDVYMHFQNYNIDFLLVHLRDTLHSMRDDETRTDETLRRIRDFLLALIHISPKAASARSGSMSNILDVAESLPNFAKALNFKYPITYWYPTWRELLSIHYSLENLTKDDIYSTLRFYNETYLLELLWQYVFNLSINQIAPKEILNSQNEVLEFLNLWTKKEPTAPPNSLWFGALDLAQSLSQKTSQLVSLALCYYLGLESLQKSKCNYICFKSLELLLTLSYKKPKLFENIIQDEINKYKESLPIHYQQVFDELIHDVTQKLQLNNQFMEQLSFKSIKEKSEIKGDRKIILDIIADELTCPVTRQITGDFLILSCGHSISSYAINKWKEVTIIENRLFECPICKNEIKLNSTYNFPKNEILKNLYEKLEKAGYFDNSLEKQQISSNKTHMIEDDLFLKFNKYKIFQNPASIKFSTQIFQKVQPKIILPAFNKAAKAEQQEDYETVIMWLTQVIQLYPKSYSIRCRRAFASYKLKMYSKAKDDLDTAIQLKRSKHLAYLYRSYIFKMLNRYDEALKDLNQSLNIKSNNIDALNCRAEVYFLINSYEESFADLNKSLEIKPNDAFALRYRGAIYYMMGRYENSLVDINKSLEIKPNNVFASGAIYRYEDSLADFNDSLKVKPNDAFALTCRGAIYYMMNRYKDSLADLNKSLEIKPNDTFALRCRGITYFVINRYKESLEDFYKSLKIEPNDAVALSYRGAIYYMKKLYETSLADLNESLKIKPNDAFALRYRGAIYYMMTRYEDSLADLNKSLEINPNDAFALRCRGITYFVMNRYEESLENFHESLEIEPNDAVALNYRGEIYRIINKYGESLADLNKSLEIRLNNADTLRSRGITYFIMSRYEKSLEDFNKSLEIEPDNAVALNYRSEINRRILRYEESLAMLRRIAKCSEIILTKKESFNC</sequence>
<feature type="coiled-coil region" evidence="4">
    <location>
        <begin position="666"/>
        <end position="693"/>
    </location>
</feature>
<feature type="repeat" description="TPR" evidence="3">
    <location>
        <begin position="850"/>
        <end position="883"/>
    </location>
</feature>
<evidence type="ECO:0000256" key="4">
    <source>
        <dbReference type="SAM" id="Coils"/>
    </source>
</evidence>
<dbReference type="Pfam" id="PF00515">
    <property type="entry name" value="TPR_1"/>
    <property type="match status" value="1"/>
</dbReference>
<dbReference type="InterPro" id="IPR019734">
    <property type="entry name" value="TPR_rpt"/>
</dbReference>
<dbReference type="Gene3D" id="3.30.40.10">
    <property type="entry name" value="Zinc/RING finger domain, C3HC4 (zinc finger)"/>
    <property type="match status" value="1"/>
</dbReference>
<accession>A0A397V9R6</accession>
<feature type="repeat" description="TPR" evidence="3">
    <location>
        <begin position="918"/>
        <end position="951"/>
    </location>
</feature>
<dbReference type="SUPFAM" id="SSF57850">
    <property type="entry name" value="RING/U-box"/>
    <property type="match status" value="1"/>
</dbReference>
<evidence type="ECO:0000313" key="5">
    <source>
        <dbReference type="EMBL" id="RIB19254.1"/>
    </source>
</evidence>
<feature type="repeat" description="TPR" evidence="3">
    <location>
        <begin position="816"/>
        <end position="849"/>
    </location>
</feature>
<keyword evidence="2 3" id="KW-0802">TPR repeat</keyword>
<dbReference type="OrthoDB" id="2423701at2759"/>
<dbReference type="InterPro" id="IPR011990">
    <property type="entry name" value="TPR-like_helical_dom_sf"/>
</dbReference>
<dbReference type="EMBL" id="QKWP01000486">
    <property type="protein sequence ID" value="RIB19254.1"/>
    <property type="molecule type" value="Genomic_DNA"/>
</dbReference>
<dbReference type="Pfam" id="PF07719">
    <property type="entry name" value="TPR_2"/>
    <property type="match status" value="2"/>
</dbReference>
<evidence type="ECO:0000313" key="6">
    <source>
        <dbReference type="Proteomes" id="UP000266673"/>
    </source>
</evidence>
<dbReference type="SUPFAM" id="SSF48452">
    <property type="entry name" value="TPR-like"/>
    <property type="match status" value="2"/>
</dbReference>
<feature type="repeat" description="TPR" evidence="3">
    <location>
        <begin position="782"/>
        <end position="815"/>
    </location>
</feature>
<dbReference type="InterPro" id="IPR050498">
    <property type="entry name" value="Ycf3"/>
</dbReference>
<dbReference type="InterPro" id="IPR013105">
    <property type="entry name" value="TPR_2"/>
</dbReference>
<dbReference type="PROSITE" id="PS50293">
    <property type="entry name" value="TPR_REGION"/>
    <property type="match status" value="1"/>
</dbReference>
<dbReference type="InterPro" id="IPR013083">
    <property type="entry name" value="Znf_RING/FYVE/PHD"/>
</dbReference>